<evidence type="ECO:0000259" key="5">
    <source>
        <dbReference type="Pfam" id="PF24883"/>
    </source>
</evidence>
<feature type="repeat" description="WD" evidence="3">
    <location>
        <begin position="1235"/>
        <end position="1276"/>
    </location>
</feature>
<dbReference type="Proteomes" id="UP001218218">
    <property type="component" value="Unassembled WGS sequence"/>
</dbReference>
<dbReference type="Gene3D" id="2.130.10.10">
    <property type="entry name" value="YVTN repeat-like/Quinoprotein amine dehydrogenase"/>
    <property type="match status" value="5"/>
</dbReference>
<dbReference type="CDD" id="cd00200">
    <property type="entry name" value="WD40"/>
    <property type="match status" value="2"/>
</dbReference>
<evidence type="ECO:0000313" key="6">
    <source>
        <dbReference type="EMBL" id="KAJ7327968.1"/>
    </source>
</evidence>
<dbReference type="SUPFAM" id="SSF52540">
    <property type="entry name" value="P-loop containing nucleoside triphosphate hydrolases"/>
    <property type="match status" value="1"/>
</dbReference>
<protein>
    <submittedName>
        <fullName evidence="6">F-box and wd40 domain protein</fullName>
    </submittedName>
</protein>
<name>A0AAD7EIE7_9AGAR</name>
<dbReference type="PROSITE" id="PS00678">
    <property type="entry name" value="WD_REPEATS_1"/>
    <property type="match status" value="1"/>
</dbReference>
<dbReference type="SMART" id="SM00320">
    <property type="entry name" value="WD40"/>
    <property type="match status" value="12"/>
</dbReference>
<feature type="repeat" description="WD" evidence="3">
    <location>
        <begin position="1109"/>
        <end position="1150"/>
    </location>
</feature>
<dbReference type="PROSITE" id="PS50294">
    <property type="entry name" value="WD_REPEATS_REGION"/>
    <property type="match status" value="10"/>
</dbReference>
<dbReference type="InterPro" id="IPR015943">
    <property type="entry name" value="WD40/YVTN_repeat-like_dom_sf"/>
</dbReference>
<dbReference type="InterPro" id="IPR020472">
    <property type="entry name" value="WD40_PAC1"/>
</dbReference>
<feature type="repeat" description="WD" evidence="3">
    <location>
        <begin position="1193"/>
        <end position="1234"/>
    </location>
</feature>
<reference evidence="6" key="1">
    <citation type="submission" date="2023-03" db="EMBL/GenBank/DDBJ databases">
        <title>Massive genome expansion in bonnet fungi (Mycena s.s.) driven by repeated elements and novel gene families across ecological guilds.</title>
        <authorList>
            <consortium name="Lawrence Berkeley National Laboratory"/>
            <person name="Harder C.B."/>
            <person name="Miyauchi S."/>
            <person name="Viragh M."/>
            <person name="Kuo A."/>
            <person name="Thoen E."/>
            <person name="Andreopoulos B."/>
            <person name="Lu D."/>
            <person name="Skrede I."/>
            <person name="Drula E."/>
            <person name="Henrissat B."/>
            <person name="Morin E."/>
            <person name="Kohler A."/>
            <person name="Barry K."/>
            <person name="LaButti K."/>
            <person name="Morin E."/>
            <person name="Salamov A."/>
            <person name="Lipzen A."/>
            <person name="Mereny Z."/>
            <person name="Hegedus B."/>
            <person name="Baldrian P."/>
            <person name="Stursova M."/>
            <person name="Weitz H."/>
            <person name="Taylor A."/>
            <person name="Grigoriev I.V."/>
            <person name="Nagy L.G."/>
            <person name="Martin F."/>
            <person name="Kauserud H."/>
        </authorList>
    </citation>
    <scope>NUCLEOTIDE SEQUENCE</scope>
    <source>
        <strain evidence="6">CBHHK002</strain>
    </source>
</reference>
<dbReference type="PROSITE" id="PS50082">
    <property type="entry name" value="WD_REPEATS_2"/>
    <property type="match status" value="10"/>
</dbReference>
<dbReference type="InterPro" id="IPR036322">
    <property type="entry name" value="WD40_repeat_dom_sf"/>
</dbReference>
<feature type="region of interest" description="Disordered" evidence="4">
    <location>
        <begin position="1"/>
        <end position="35"/>
    </location>
</feature>
<dbReference type="InterPro" id="IPR019775">
    <property type="entry name" value="WD40_repeat_CS"/>
</dbReference>
<dbReference type="PANTHER" id="PTHR44019">
    <property type="entry name" value="WD REPEAT-CONTAINING PROTEIN 55"/>
    <property type="match status" value="1"/>
</dbReference>
<organism evidence="6 7">
    <name type="scientific">Mycena albidolilacea</name>
    <dbReference type="NCBI Taxonomy" id="1033008"/>
    <lineage>
        <taxon>Eukaryota</taxon>
        <taxon>Fungi</taxon>
        <taxon>Dikarya</taxon>
        <taxon>Basidiomycota</taxon>
        <taxon>Agaricomycotina</taxon>
        <taxon>Agaricomycetes</taxon>
        <taxon>Agaricomycetidae</taxon>
        <taxon>Agaricales</taxon>
        <taxon>Marasmiineae</taxon>
        <taxon>Mycenaceae</taxon>
        <taxon>Mycena</taxon>
    </lineage>
</organism>
<comment type="caution">
    <text evidence="6">The sequence shown here is derived from an EMBL/GenBank/DDBJ whole genome shotgun (WGS) entry which is preliminary data.</text>
</comment>
<dbReference type="InterPro" id="IPR001680">
    <property type="entry name" value="WD40_rpt"/>
</dbReference>
<feature type="repeat" description="WD" evidence="3">
    <location>
        <begin position="857"/>
        <end position="898"/>
    </location>
</feature>
<dbReference type="Pfam" id="PF00400">
    <property type="entry name" value="WD40"/>
    <property type="match status" value="11"/>
</dbReference>
<dbReference type="EMBL" id="JARIHO010000040">
    <property type="protein sequence ID" value="KAJ7327968.1"/>
    <property type="molecule type" value="Genomic_DNA"/>
</dbReference>
<dbReference type="InterPro" id="IPR056884">
    <property type="entry name" value="NPHP3-like_N"/>
</dbReference>
<dbReference type="InterPro" id="IPR027417">
    <property type="entry name" value="P-loop_NTPase"/>
</dbReference>
<dbReference type="FunFam" id="2.130.10.10:FF:000228">
    <property type="entry name" value="COMPASS-like H3K4 histone methylase component WDR5A"/>
    <property type="match status" value="1"/>
</dbReference>
<dbReference type="PRINTS" id="PR00320">
    <property type="entry name" value="GPROTEINBRPT"/>
</dbReference>
<dbReference type="CDD" id="cd21037">
    <property type="entry name" value="MLKL_NTD"/>
    <property type="match status" value="1"/>
</dbReference>
<dbReference type="Pfam" id="PF24883">
    <property type="entry name" value="NPHP3_N"/>
    <property type="match status" value="1"/>
</dbReference>
<feature type="repeat" description="WD" evidence="3">
    <location>
        <begin position="1025"/>
        <end position="1066"/>
    </location>
</feature>
<dbReference type="PANTHER" id="PTHR44019:SF8">
    <property type="entry name" value="POC1 CENTRIOLAR PROTEIN HOMOLOG"/>
    <property type="match status" value="1"/>
</dbReference>
<feature type="domain" description="Nephrocystin 3-like N-terminal" evidence="5">
    <location>
        <begin position="273"/>
        <end position="424"/>
    </location>
</feature>
<feature type="repeat" description="WD" evidence="3">
    <location>
        <begin position="1067"/>
        <end position="1108"/>
    </location>
</feature>
<evidence type="ECO:0000256" key="2">
    <source>
        <dbReference type="ARBA" id="ARBA00022737"/>
    </source>
</evidence>
<feature type="repeat" description="WD" evidence="3">
    <location>
        <begin position="983"/>
        <end position="1024"/>
    </location>
</feature>
<dbReference type="GO" id="GO:0035097">
    <property type="term" value="C:histone methyltransferase complex"/>
    <property type="evidence" value="ECO:0007669"/>
    <property type="project" value="UniProtKB-ARBA"/>
</dbReference>
<dbReference type="InterPro" id="IPR050505">
    <property type="entry name" value="WDR55/POC1"/>
</dbReference>
<evidence type="ECO:0000313" key="7">
    <source>
        <dbReference type="Proteomes" id="UP001218218"/>
    </source>
</evidence>
<dbReference type="SUPFAM" id="SSF50978">
    <property type="entry name" value="WD40 repeat-like"/>
    <property type="match status" value="2"/>
</dbReference>
<keyword evidence="1 3" id="KW-0853">WD repeat</keyword>
<accession>A0AAD7EIE7</accession>
<feature type="repeat" description="WD" evidence="3">
    <location>
        <begin position="941"/>
        <end position="982"/>
    </location>
</feature>
<feature type="repeat" description="WD" evidence="3">
    <location>
        <begin position="899"/>
        <end position="940"/>
    </location>
</feature>
<feature type="repeat" description="WD" evidence="3">
    <location>
        <begin position="1151"/>
        <end position="1192"/>
    </location>
</feature>
<keyword evidence="7" id="KW-1185">Reference proteome</keyword>
<dbReference type="Gene3D" id="3.40.50.300">
    <property type="entry name" value="P-loop containing nucleotide triphosphate hydrolases"/>
    <property type="match status" value="1"/>
</dbReference>
<gene>
    <name evidence="6" type="ORF">DFH08DRAFT_330903</name>
</gene>
<sequence length="1426" mass="157399">MSPMQSRPSTPAPGSPTPSFSTRLKDKLHLSSRRKSQLRTACSGLKSVLETAKVVADNAGVPGLSMGISGLIYVLDVAEKMGQNAEDIEALSVRMNNLIVMLESVSPAKTRPKEVTERFEKLGRTLVGVSEEVKERKSGGFFKHLLNREEDVLWVSDRIKVVAEAIGDFKLDTAVRTEAVVDVIRQDIQEMDTVINEIHGGVQEMGTVVNEIHMGVQDILGIPHAAKAAFLAEERECCWDTTRTSILSEISQWINIDSVQLVRGEPSNTDTAGHNDSCIFWMNGAAGTGKTTIAATVAHGCSTQQPSVLGASFFCSRDDKDCSDLRLIFTTIAYQLALFHPGFSKQVSLVRKANPDIGDRYPEQQLKMLIVGPLSCVRISFPPCVVVVDALDECKDTATTSRILEALSKYVTNLAPIRFFITSRPEPQIKKAMSLAQFHNQAQKFDLHEVELPVVQHDIRQYLLAKLQETALDNELHGWPLPEDLNLLVEQSAGLFIYASTAVKFIQDPEFLPQERLKIISTPDAARKAGSHTHKLDRLYIQVLEQTALDNRETIQMIIGSIVLLQTQLPTLNLARLLALDPQKLRKCLLRLHSVILVPDDNNKGIQLFHPSFFDFLSSPTRCLMSEFTVNLKEQHSRLAKYCLDIMIQTLKQDMCKVEDPSLRLSEISDISTQIATHIPLHVQYACRHWPYHILNGDPTTVMELLEEFLSQHLLHWIEVSSLLGDLRNALLGVTNMHQLLMQTPPTMTTNLLSDSKRFIHTFFDLIGALPLQVYHSALLFTPTDTKLRNMYAAIMDHRVKLYNAVPQQWSSCLQIIENNGAVLSMAHSEDGARIATAVGDIIHIWDAFTGTKLQTLQGHSDDVLSIAFSPDGKHLVSGSRDKTVRIWEVVTATELYTLQGHSGVVRSVGFSPNGKHVVSGSADSTVRTWDAVTGTELRTFQGHSRDVNSVGFSSDGRHIVSGSDDQTVRIWDTVTGTERHTLEGHSGLVWSVVFSPDGKYIASGSQDGTVHIWDAVAGTELQALQGHSNKVWCLAFSSVGKHVVSGSQDKTVRIWDAVTGTELHTFHGHSDDIYSVAFSPDDLCVLSGSGDNTVRIWDAFTKTKPHTISGHSGQVNSVAFSPNGNHVLSVSTDNTLRTWDAVTGTELHTFQGHSGDVNSVGFSSDGRHIVSGSDDKTVRIWDAVIGTELHTLQGHSGLVLSVVFSPNGRHIASGSTDKTVHIWDAVTGTELHTLRGHSARVRSVVFSPDGRHIASTSNDGTVRIWDAVTGTELHTLKGPEHFWVMSVAFSPDSTRIVASAHSTSSSQYILQLWDTGSGELLDTEEGHQDPSFVAAFLTPLQRTIPTQESQSHSPLNTATHRFSLDFDNGWLHCEIHNRRICWIPVDCRSRSFARSPDNYRLAFGLETGQVALFDLTGMESHCRSH</sequence>
<evidence type="ECO:0000256" key="3">
    <source>
        <dbReference type="PROSITE-ProRule" id="PRU00221"/>
    </source>
</evidence>
<dbReference type="InterPro" id="IPR059179">
    <property type="entry name" value="MLKL-like_MCAfunc"/>
</dbReference>
<keyword evidence="2" id="KW-0677">Repeat</keyword>
<evidence type="ECO:0000256" key="1">
    <source>
        <dbReference type="ARBA" id="ARBA00022574"/>
    </source>
</evidence>
<proteinExistence type="predicted"/>
<evidence type="ECO:0000256" key="4">
    <source>
        <dbReference type="SAM" id="MobiDB-lite"/>
    </source>
</evidence>